<keyword evidence="2" id="KW-0812">Transmembrane</keyword>
<reference evidence="4" key="1">
    <citation type="submission" date="2021-04" db="EMBL/GenBank/DDBJ databases">
        <authorList>
            <person name="Hartkoorn R.C."/>
            <person name="Beaudoing E."/>
            <person name="Hot D."/>
        </authorList>
    </citation>
    <scope>NUCLEOTIDE SEQUENCE</scope>
    <source>
        <strain evidence="4">NRRL B-16292</strain>
    </source>
</reference>
<feature type="transmembrane region" description="Helical" evidence="2">
    <location>
        <begin position="425"/>
        <end position="445"/>
    </location>
</feature>
<feature type="domain" description="F5/8 type C" evidence="3">
    <location>
        <begin position="514"/>
        <end position="662"/>
    </location>
</feature>
<keyword evidence="5" id="KW-1185">Reference proteome</keyword>
<evidence type="ECO:0000256" key="2">
    <source>
        <dbReference type="SAM" id="Phobius"/>
    </source>
</evidence>
<dbReference type="SMART" id="SM00231">
    <property type="entry name" value="FA58C"/>
    <property type="match status" value="1"/>
</dbReference>
<keyword evidence="2" id="KW-1133">Transmembrane helix</keyword>
<dbReference type="InterPro" id="IPR000421">
    <property type="entry name" value="FA58C"/>
</dbReference>
<proteinExistence type="predicted"/>
<gene>
    <name evidence="4" type="ORF">Dfulv_26305</name>
</gene>
<protein>
    <submittedName>
        <fullName evidence="4">Discoidin domain-containing protein</fullName>
    </submittedName>
</protein>
<keyword evidence="2" id="KW-0472">Membrane</keyword>
<evidence type="ECO:0000313" key="4">
    <source>
        <dbReference type="EMBL" id="UWP78688.1"/>
    </source>
</evidence>
<reference evidence="4" key="2">
    <citation type="submission" date="2022-09" db="EMBL/GenBank/DDBJ databases">
        <title>Biosynthetic gene clusters of Dactylosporangioum fulvum.</title>
        <authorList>
            <person name="Caradec T."/>
        </authorList>
    </citation>
    <scope>NUCLEOTIDE SEQUENCE</scope>
    <source>
        <strain evidence="4">NRRL B-16292</strain>
    </source>
</reference>
<dbReference type="RefSeq" id="WP_259856016.1">
    <property type="nucleotide sequence ID" value="NZ_CP073720.1"/>
</dbReference>
<dbReference type="SUPFAM" id="SSF49785">
    <property type="entry name" value="Galactose-binding domain-like"/>
    <property type="match status" value="1"/>
</dbReference>
<evidence type="ECO:0000313" key="5">
    <source>
        <dbReference type="Proteomes" id="UP001059617"/>
    </source>
</evidence>
<dbReference type="EMBL" id="CP073720">
    <property type="protein sequence ID" value="UWP78688.1"/>
    <property type="molecule type" value="Genomic_DNA"/>
</dbReference>
<dbReference type="Pfam" id="PF00754">
    <property type="entry name" value="F5_F8_type_C"/>
    <property type="match status" value="1"/>
</dbReference>
<name>A0ABY5VQC7_9ACTN</name>
<feature type="region of interest" description="Disordered" evidence="1">
    <location>
        <begin position="454"/>
        <end position="545"/>
    </location>
</feature>
<accession>A0ABY5VQC7</accession>
<sequence length="662" mass="67308">MTEGPSVLPSRRLDRCLLVGDTTTTVPVPDGWLAVVVAASLRPTAADLLEPVRDATRTGIEGVLLLMPGDAAGTLAGRLGLPVVAPDGEIVSTPGGVLFTTGGSGWWRHAPGGRPVPVGPRWPAPAWQSLVPDRTPWPAGVVARPVPAGWHLSAAGAAPVGTVELAVAVDPDRPRLLLDPSVTGDLLAAALRAIPPAVRHVADLVPLGPGQGAGRAVAAAAAEALDEPVHLVNGVPLHTPGDTIVVFALDTTGRPVWPEPAWLLRHPPGGPEEVVASSPPQPALRALDPATYALESGWVVHLTGGGIQALPGGRPPDTAPPAATPAYRVVVGSPGDEINDLLWPPLSALFTALLTDIPAPVDLVVAGEASSWGQAAARELAERHPGGSGAAQPRPFVRAVPLPVPTAPLALPAGADRPARTRRMLLVAAAVAAVLLVVAGIAAAWPGRHDTGDGVSITAEDADPQTGAAPGSVDARPASASPRASRSASPSPGGPSGSVPAPSGTASVSASATSSAPPLVLDAGPDLASGRPTAESSHTEVYVSGRITDGNPMTYWESGNNAFPQWVQVDLGTATDVGRVVLRLPPSQSWPARTQRVAVLGSVDGGAFTTLSGEAAYTFDPSSGQRATITFTPSRQRYVRLVFTGNTVQPAGQLSGVEIYRA</sequence>
<dbReference type="Gene3D" id="2.60.120.260">
    <property type="entry name" value="Galactose-binding domain-like"/>
    <property type="match status" value="1"/>
</dbReference>
<evidence type="ECO:0000256" key="1">
    <source>
        <dbReference type="SAM" id="MobiDB-lite"/>
    </source>
</evidence>
<evidence type="ECO:0000259" key="3">
    <source>
        <dbReference type="PROSITE" id="PS50022"/>
    </source>
</evidence>
<dbReference type="Proteomes" id="UP001059617">
    <property type="component" value="Chromosome"/>
</dbReference>
<feature type="region of interest" description="Disordered" evidence="1">
    <location>
        <begin position="376"/>
        <end position="395"/>
    </location>
</feature>
<dbReference type="InterPro" id="IPR008979">
    <property type="entry name" value="Galactose-bd-like_sf"/>
</dbReference>
<feature type="compositionally biased region" description="Low complexity" evidence="1">
    <location>
        <begin position="475"/>
        <end position="518"/>
    </location>
</feature>
<dbReference type="PROSITE" id="PS50022">
    <property type="entry name" value="FA58C_3"/>
    <property type="match status" value="1"/>
</dbReference>
<organism evidence="4 5">
    <name type="scientific">Dactylosporangium fulvum</name>
    <dbReference type="NCBI Taxonomy" id="53359"/>
    <lineage>
        <taxon>Bacteria</taxon>
        <taxon>Bacillati</taxon>
        <taxon>Actinomycetota</taxon>
        <taxon>Actinomycetes</taxon>
        <taxon>Micromonosporales</taxon>
        <taxon>Micromonosporaceae</taxon>
        <taxon>Dactylosporangium</taxon>
    </lineage>
</organism>